<dbReference type="InterPro" id="IPR011009">
    <property type="entry name" value="Kinase-like_dom_sf"/>
</dbReference>
<sequence>MSLGAARELCQQLNIKDEPVFLAAGVTCRVYRVGEAALRIGKGRFTVDAELRRSLLASGVPVAAPLALGGGWSLDTLLEGKSALRLSEAQAEQIGAAVSVLHSFPVSGWGLLCDQSGPFVGQVATLLSGVQTRLQDAWPFGSTPLECHPLIRFAPDLLACLRPLEAQILALADLAPVINHSDLHREQFLFEDGQLTGWLDFGDAVAGPLGWDAASFAYFWGWKRLPAFLAGYSSSALIQSRLEAQARLMAVPLAFHRASRLTFQPQRLVRAMAFVRSALGD</sequence>
<dbReference type="OrthoDB" id="61093at2"/>
<dbReference type="InterPro" id="IPR002575">
    <property type="entry name" value="Aminoglycoside_PTrfase"/>
</dbReference>
<dbReference type="KEGG" id="dph:EHF33_04440"/>
<organism evidence="2 3">
    <name type="scientific">Deinococcus psychrotolerans</name>
    <dbReference type="NCBI Taxonomy" id="2489213"/>
    <lineage>
        <taxon>Bacteria</taxon>
        <taxon>Thermotogati</taxon>
        <taxon>Deinococcota</taxon>
        <taxon>Deinococci</taxon>
        <taxon>Deinococcales</taxon>
        <taxon>Deinococcaceae</taxon>
        <taxon>Deinococcus</taxon>
    </lineage>
</organism>
<name>A0A3G8YA85_9DEIO</name>
<dbReference type="Proteomes" id="UP000276417">
    <property type="component" value="Chromosome 1"/>
</dbReference>
<dbReference type="Gene3D" id="3.90.1200.10">
    <property type="match status" value="1"/>
</dbReference>
<evidence type="ECO:0000259" key="1">
    <source>
        <dbReference type="Pfam" id="PF01636"/>
    </source>
</evidence>
<dbReference type="RefSeq" id="WP_124868239.1">
    <property type="nucleotide sequence ID" value="NZ_CP034183.1"/>
</dbReference>
<dbReference type="EMBL" id="CP034183">
    <property type="protein sequence ID" value="AZI42085.1"/>
    <property type="molecule type" value="Genomic_DNA"/>
</dbReference>
<dbReference type="AlphaFoldDB" id="A0A3G8YA85"/>
<dbReference type="Pfam" id="PF01636">
    <property type="entry name" value="APH"/>
    <property type="match status" value="1"/>
</dbReference>
<reference evidence="2 3" key="1">
    <citation type="submission" date="2018-11" db="EMBL/GenBank/DDBJ databases">
        <title>Deinococcus shelandsis sp. nov., isolated from South Shetland Islands soil of Antarctica.</title>
        <authorList>
            <person name="Tian J."/>
        </authorList>
    </citation>
    <scope>NUCLEOTIDE SEQUENCE [LARGE SCALE GENOMIC DNA]</scope>
    <source>
        <strain evidence="2 3">S14-83T</strain>
    </source>
</reference>
<dbReference type="InterPro" id="IPR051678">
    <property type="entry name" value="AGP_Transferase"/>
</dbReference>
<keyword evidence="3" id="KW-1185">Reference proteome</keyword>
<gene>
    <name evidence="2" type="ORF">EHF33_04440</name>
</gene>
<proteinExistence type="predicted"/>
<evidence type="ECO:0000313" key="3">
    <source>
        <dbReference type="Proteomes" id="UP000276417"/>
    </source>
</evidence>
<dbReference type="PANTHER" id="PTHR21310:SF15">
    <property type="entry name" value="AMINOGLYCOSIDE PHOSPHOTRANSFERASE DOMAIN-CONTAINING PROTEIN"/>
    <property type="match status" value="1"/>
</dbReference>
<evidence type="ECO:0000313" key="2">
    <source>
        <dbReference type="EMBL" id="AZI42085.1"/>
    </source>
</evidence>
<dbReference type="SUPFAM" id="SSF56112">
    <property type="entry name" value="Protein kinase-like (PK-like)"/>
    <property type="match status" value="1"/>
</dbReference>
<protein>
    <recommendedName>
        <fullName evidence="1">Aminoglycoside phosphotransferase domain-containing protein</fullName>
    </recommendedName>
</protein>
<accession>A0A3G8YA85</accession>
<dbReference type="PANTHER" id="PTHR21310">
    <property type="entry name" value="AMINOGLYCOSIDE PHOSPHOTRANSFERASE-RELATED-RELATED"/>
    <property type="match status" value="1"/>
</dbReference>
<feature type="domain" description="Aminoglycoside phosphotransferase" evidence="1">
    <location>
        <begin position="52"/>
        <end position="237"/>
    </location>
</feature>